<gene>
    <name evidence="1" type="ORF">FE392_12245</name>
</gene>
<accession>A0ABU4SBH3</accession>
<sequence>MNETTKSESNLLLPNNFWTTMEIIVDIIFDKITKIINLLIRKGYLSEGFRYPANSLLSAIAGAIKSYLESKITK</sequence>
<keyword evidence="2" id="KW-1185">Reference proteome</keyword>
<evidence type="ECO:0000313" key="1">
    <source>
        <dbReference type="EMBL" id="MDX7988096.1"/>
    </source>
</evidence>
<dbReference type="RefSeq" id="WP_319930511.1">
    <property type="nucleotide sequence ID" value="NZ_VCDN01000046.1"/>
</dbReference>
<dbReference type="Proteomes" id="UP001271890">
    <property type="component" value="Unassembled WGS sequence"/>
</dbReference>
<protein>
    <recommendedName>
        <fullName evidence="3">Transposase</fullName>
    </recommendedName>
</protein>
<organism evidence="1 2">
    <name type="scientific">Xenorhabdus santafensis</name>
    <dbReference type="NCBI Taxonomy" id="2582833"/>
    <lineage>
        <taxon>Bacteria</taxon>
        <taxon>Pseudomonadati</taxon>
        <taxon>Pseudomonadota</taxon>
        <taxon>Gammaproteobacteria</taxon>
        <taxon>Enterobacterales</taxon>
        <taxon>Morganellaceae</taxon>
        <taxon>Xenorhabdus</taxon>
    </lineage>
</organism>
<evidence type="ECO:0000313" key="2">
    <source>
        <dbReference type="Proteomes" id="UP001271890"/>
    </source>
</evidence>
<name>A0ABU4SBH3_9GAMM</name>
<proteinExistence type="predicted"/>
<evidence type="ECO:0008006" key="3">
    <source>
        <dbReference type="Google" id="ProtNLM"/>
    </source>
</evidence>
<dbReference type="EMBL" id="VCDN01000046">
    <property type="protein sequence ID" value="MDX7988096.1"/>
    <property type="molecule type" value="Genomic_DNA"/>
</dbReference>
<comment type="caution">
    <text evidence="1">The sequence shown here is derived from an EMBL/GenBank/DDBJ whole genome shotgun (WGS) entry which is preliminary data.</text>
</comment>
<reference evidence="2" key="1">
    <citation type="journal article" date="2024" name="Toxins">
        <title>Genome Sequence Analysis of Native Xenorhabdus Strains Isolated from Entomopathogenic Nematodes in Argentina.</title>
        <authorList>
            <person name="Palma L."/>
            <person name="Frizzo L."/>
            <person name="Kaiser S."/>
            <person name="Berry C."/>
            <person name="Caballero P."/>
            <person name="Bode H.B."/>
            <person name="Del Valle E.E."/>
        </authorList>
    </citation>
    <scope>NUCLEOTIDE SEQUENCE [LARGE SCALE GENOMIC DNA]</scope>
    <source>
        <strain evidence="2">12</strain>
    </source>
</reference>